<sequence>MQFTLITLHLFTSDIIAFGVNSKSSDFFYYAVHQKSADLLTKWSTNPEANIIVYSVMFLSNTGYWGIGSGIVDEYSWVILIYTLLGLLIAEKNNKNNNTEKKI</sequence>
<organism evidence="2 3">
    <name type="scientific">Paenibacillus terrae</name>
    <dbReference type="NCBI Taxonomy" id="159743"/>
    <lineage>
        <taxon>Bacteria</taxon>
        <taxon>Bacillati</taxon>
        <taxon>Bacillota</taxon>
        <taxon>Bacilli</taxon>
        <taxon>Bacillales</taxon>
        <taxon>Paenibacillaceae</taxon>
        <taxon>Paenibacillus</taxon>
    </lineage>
</organism>
<dbReference type="Proteomes" id="UP000032534">
    <property type="component" value="Unassembled WGS sequence"/>
</dbReference>
<name>A0A0D7X252_9BACL</name>
<evidence type="ECO:0000256" key="1">
    <source>
        <dbReference type="SAM" id="Phobius"/>
    </source>
</evidence>
<proteinExistence type="predicted"/>
<gene>
    <name evidence="2" type="ORF">QD47_18720</name>
</gene>
<keyword evidence="3" id="KW-1185">Reference proteome</keyword>
<dbReference type="EMBL" id="JTHP01000041">
    <property type="protein sequence ID" value="KJD44127.1"/>
    <property type="molecule type" value="Genomic_DNA"/>
</dbReference>
<evidence type="ECO:0000313" key="2">
    <source>
        <dbReference type="EMBL" id="KJD44127.1"/>
    </source>
</evidence>
<feature type="transmembrane region" description="Helical" evidence="1">
    <location>
        <begin position="74"/>
        <end position="90"/>
    </location>
</feature>
<comment type="caution">
    <text evidence="2">The sequence shown here is derived from an EMBL/GenBank/DDBJ whole genome shotgun (WGS) entry which is preliminary data.</text>
</comment>
<keyword evidence="1" id="KW-0472">Membrane</keyword>
<keyword evidence="1" id="KW-1133">Transmembrane helix</keyword>
<dbReference type="PATRIC" id="fig|159743.3.peg.4163"/>
<evidence type="ECO:0000313" key="3">
    <source>
        <dbReference type="Proteomes" id="UP000032534"/>
    </source>
</evidence>
<dbReference type="AlphaFoldDB" id="A0A0D7X252"/>
<keyword evidence="1" id="KW-0812">Transmembrane</keyword>
<accession>A0A0D7X252</accession>
<protein>
    <submittedName>
        <fullName evidence="2">Uncharacterized protein</fullName>
    </submittedName>
</protein>
<reference evidence="2 3" key="1">
    <citation type="submission" date="2014-11" db="EMBL/GenBank/DDBJ databases">
        <title>Draft Genome Sequences of Paenibacillus polymyxa NRRL B-30509 and Paenibacillus terrae NRRL B-30644, Strains from a Poultry Environment that Produce Tridecaptin A and Paenicidins.</title>
        <authorList>
            <person name="van Belkum M.J."/>
            <person name="Lohans C.T."/>
            <person name="Vederas J.C."/>
        </authorList>
    </citation>
    <scope>NUCLEOTIDE SEQUENCE [LARGE SCALE GENOMIC DNA]</scope>
    <source>
        <strain evidence="2 3">NRRL B-30644</strain>
    </source>
</reference>